<proteinExistence type="evidence at transcript level"/>
<dbReference type="AlphaFoldDB" id="A9NRG4"/>
<organism evidence="2">
    <name type="scientific">Picea sitchensis</name>
    <name type="common">Sitka spruce</name>
    <name type="synonym">Pinus sitchensis</name>
    <dbReference type="NCBI Taxonomy" id="3332"/>
    <lineage>
        <taxon>Eukaryota</taxon>
        <taxon>Viridiplantae</taxon>
        <taxon>Streptophyta</taxon>
        <taxon>Embryophyta</taxon>
        <taxon>Tracheophyta</taxon>
        <taxon>Spermatophyta</taxon>
        <taxon>Pinopsida</taxon>
        <taxon>Pinidae</taxon>
        <taxon>Conifers I</taxon>
        <taxon>Pinales</taxon>
        <taxon>Pinaceae</taxon>
        <taxon>Picea</taxon>
    </lineage>
</organism>
<dbReference type="InterPro" id="IPR009943">
    <property type="entry name" value="DUF1475"/>
</dbReference>
<evidence type="ECO:0008006" key="3">
    <source>
        <dbReference type="Google" id="ProtNLM"/>
    </source>
</evidence>
<dbReference type="PANTHER" id="PTHR36318:SF3">
    <property type="entry name" value="OS06G0581300 PROTEIN"/>
    <property type="match status" value="1"/>
</dbReference>
<feature type="transmembrane region" description="Helical" evidence="1">
    <location>
        <begin position="46"/>
        <end position="68"/>
    </location>
</feature>
<protein>
    <recommendedName>
        <fullName evidence="3">DUF1475 domain-containing protein</fullName>
    </recommendedName>
</protein>
<feature type="transmembrane region" description="Helical" evidence="1">
    <location>
        <begin position="12"/>
        <end position="34"/>
    </location>
</feature>
<keyword evidence="1" id="KW-0812">Transmembrane</keyword>
<dbReference type="PANTHER" id="PTHR36318">
    <property type="entry name" value="OS06G0581300 PROTEIN"/>
    <property type="match status" value="1"/>
</dbReference>
<evidence type="ECO:0000313" key="2">
    <source>
        <dbReference type="EMBL" id="ABK23225.1"/>
    </source>
</evidence>
<evidence type="ECO:0000256" key="1">
    <source>
        <dbReference type="SAM" id="Phobius"/>
    </source>
</evidence>
<name>A9NRG4_PICSI</name>
<dbReference type="EMBL" id="EF083892">
    <property type="protein sequence ID" value="ABK23225.1"/>
    <property type="molecule type" value="mRNA"/>
</dbReference>
<feature type="transmembrane region" description="Helical" evidence="1">
    <location>
        <begin position="80"/>
        <end position="100"/>
    </location>
</feature>
<keyword evidence="1" id="KW-0472">Membrane</keyword>
<accession>A9NRG4</accession>
<dbReference type="Pfam" id="PF07343">
    <property type="entry name" value="DUF1475"/>
    <property type="match status" value="1"/>
</dbReference>
<sequence>MGMESSISRVVVARVAFLTMGFIMLITLAYTIYIDGSPFRTDLLTPWMDATLIDFYLNVAAIATWVCYRESTWIGAFTWTVLLICFGSMTTCWYIAIQLFKMSPRDPLYFVLLKERHARWLSSQISDPCEIS</sequence>
<reference evidence="2" key="1">
    <citation type="journal article" date="2008" name="BMC Genomics">
        <title>A conifer genomics resource of 200,000 spruce (Picea spp.) ESTs and 6,464 high-quality, sequence-finished full-length cDNAs for Sitka spruce (Picea sitchensis).</title>
        <authorList>
            <person name="Ralph S.G."/>
            <person name="Chun H.J."/>
            <person name="Kolosova N."/>
            <person name="Cooper D."/>
            <person name="Oddy C."/>
            <person name="Ritland C.E."/>
            <person name="Kirkpatrick R."/>
            <person name="Moore R."/>
            <person name="Barber S."/>
            <person name="Holt R.A."/>
            <person name="Jones S.J."/>
            <person name="Marra M.A."/>
            <person name="Douglas C.J."/>
            <person name="Ritland K."/>
            <person name="Bohlmann J."/>
        </authorList>
    </citation>
    <scope>NUCLEOTIDE SEQUENCE</scope>
    <source>
        <tissue evidence="2">Green portion of the leader tissue</tissue>
    </source>
</reference>
<keyword evidence="1" id="KW-1133">Transmembrane helix</keyword>